<dbReference type="SUPFAM" id="SSF47789">
    <property type="entry name" value="C-terminal domain of RNA polymerase alpha subunit"/>
    <property type="match status" value="1"/>
</dbReference>
<name>A0A1H9X452_BUTFI</name>
<evidence type="ECO:0000313" key="2">
    <source>
        <dbReference type="EMBL" id="SES40393.1"/>
    </source>
</evidence>
<dbReference type="OrthoDB" id="2068144at2"/>
<dbReference type="GO" id="GO:0006351">
    <property type="term" value="P:DNA-templated transcription"/>
    <property type="evidence" value="ECO:0007669"/>
    <property type="project" value="InterPro"/>
</dbReference>
<reference evidence="2 3" key="1">
    <citation type="submission" date="2016-10" db="EMBL/GenBank/DDBJ databases">
        <authorList>
            <person name="de Groot N.N."/>
        </authorList>
    </citation>
    <scope>NUCLEOTIDE SEQUENCE [LARGE SCALE GENOMIC DNA]</scope>
    <source>
        <strain evidence="2 3">AR40</strain>
    </source>
</reference>
<gene>
    <name evidence="2" type="ORF">SAMN04487884_1414</name>
</gene>
<feature type="domain" description="RNA polymerase alpha subunit C-terminal" evidence="1">
    <location>
        <begin position="111"/>
        <end position="163"/>
    </location>
</feature>
<organism evidence="2 3">
    <name type="scientific">Butyrivibrio fibrisolvens</name>
    <dbReference type="NCBI Taxonomy" id="831"/>
    <lineage>
        <taxon>Bacteria</taxon>
        <taxon>Bacillati</taxon>
        <taxon>Bacillota</taxon>
        <taxon>Clostridia</taxon>
        <taxon>Lachnospirales</taxon>
        <taxon>Lachnospiraceae</taxon>
        <taxon>Butyrivibrio</taxon>
    </lineage>
</organism>
<evidence type="ECO:0000313" key="3">
    <source>
        <dbReference type="Proteomes" id="UP000182584"/>
    </source>
</evidence>
<dbReference type="Pfam" id="PF03118">
    <property type="entry name" value="RNA_pol_A_CTD"/>
    <property type="match status" value="1"/>
</dbReference>
<accession>A0A1H9X452</accession>
<dbReference type="EMBL" id="FOGJ01000041">
    <property type="protein sequence ID" value="SES40393.1"/>
    <property type="molecule type" value="Genomic_DNA"/>
</dbReference>
<proteinExistence type="predicted"/>
<dbReference type="GO" id="GO:0003677">
    <property type="term" value="F:DNA binding"/>
    <property type="evidence" value="ECO:0007669"/>
    <property type="project" value="InterPro"/>
</dbReference>
<dbReference type="GO" id="GO:0003899">
    <property type="term" value="F:DNA-directed RNA polymerase activity"/>
    <property type="evidence" value="ECO:0007669"/>
    <property type="project" value="InterPro"/>
</dbReference>
<dbReference type="Gene3D" id="1.10.150.20">
    <property type="entry name" value="5' to 3' exonuclease, C-terminal subdomain"/>
    <property type="match status" value="2"/>
</dbReference>
<dbReference type="InterPro" id="IPR011260">
    <property type="entry name" value="RNAP_asu_C"/>
</dbReference>
<dbReference type="RefSeq" id="WP_074758854.1">
    <property type="nucleotide sequence ID" value="NZ_FOGJ01000041.1"/>
</dbReference>
<sequence length="1472" mass="171022">MDIELKEEYRNIDIEDCDFSNRTHNILLRSQITNVYELAEKYNEGITSLRGAGVFVEEEVRSFFESKINDTLDVIQHKKDVFQTIAEAKAKMGEAEKIEVEDVNSFLEAMDQVDIFEIPMSVRVHNGLRRGGINTVKDLLLLKRSDLLELRNIGATSVDEIESIQNSIWAEREEYFSKEASEYGDVEDELSEGTRDFDKIVIADLRENYNFSTALLQEWFGITRQRVYQKLEPRKKNRDKWVGKELTDKDLDGIKRLISLKSMFEEIEGEKYYFFNNKKDDCVFLCVTEKEIKCFYLADLPEDVQEIIRNGNLDKYDSDELSWSPLGETVYILKEPYYRPYDMYKYRLLAQRRGMSLDEYAQFLEGIPYYGGKNITDDQIIEFFDANIVDGKVYISSDSSNQWIRSYSSRNGYTLKAFIEFYGYESAMGDAYDKSVNARLSHVEELKKHIVHDNVIYLDTFSQIYRTISVYASHNGMTLNEYIEDLGFKRTMLRPFVHRTNDEADMEIYQPVEDAKLPEKIFANNPLLGNYVFSEKNLRAINSNAKKYVDQMVSDPGVFKSPNALKAEMQVTLAVINYAKNWASEEESSFWNFMSGQFGYRESSSEVRDVLCRCVEDSMKHQKRLFLSDANGNLYKGTIVVHAMTTKKTWMYLFDFLFDFYKNNLNWTYMENDPSIGQMVRALYRKLDDSILDSKDESISISSEVYRFQEGIRKLVLYRPKYAEKLFGRLIKRLDEIIKQEAGPANTYEEVLAEEWIAKKMQKILETKTRRTWSTEAKDVAISYDRIRASYQLENETDVKIVLPDIRLKEEDTGNVVMHIYYGDKLVDTKALSFYGNELGRTVQGKKIDLKECQRLSGANSFDFAVRITCGDTVIYDSENTLYRNCLVFEKKSEINPTSCSKGNYTIVIPAGENLEVENAQVNTISEDIRYGNYYYVQFESDFVFSFHDEILAIDNISNEAIRVIVPHVRRDLSFVRDGLQYKVASSCDVVRIVMSEDDIQGKYVILLNGERIGFDELNASKNSSTTIYELPVNMSTNEEACRIQILDLNRNKLVLNEQFITAENVLFEFNRLVYYSEKDFENASLRYSFNDMEPESIQVTQEDEFISVPFANGEFVFGVPVLKVYDTLAHHWGRGIQYWIEEIGYETFMRVDYPDSTDVKLFLGEYEIPVENDGSYGIGNVIHGLEFTDSDDVDLKIRIYTDDVEYACYQLCRIAVKEKFAFQPKLIVEGDKLLWDRGYGFVGRKDNVFKLKVTSDNGYSESFSLKLDEELIADGLNLELGEYNYQIVKESGNIFMPSEELITEGVFFVGNANELRFLHHKICIDKVSFYDSYFDKVMQTEIVKICIDNLKYVGTESVSDDGELPIYTGIVFYENKHGVRKEFSDKNEITESGTLMKVNPVRVALLNDSVLSMVDSEGDEFDLGDGFYCYSFRDKDTGEIKYSFTDREYCDWNKKFYRGVDLYIYERERME</sequence>
<evidence type="ECO:0000259" key="1">
    <source>
        <dbReference type="Pfam" id="PF03118"/>
    </source>
</evidence>
<protein>
    <submittedName>
        <fullName evidence="2">RNA polymerase, alpha chain C terminal domain</fullName>
    </submittedName>
</protein>
<dbReference type="Proteomes" id="UP000182584">
    <property type="component" value="Unassembled WGS sequence"/>
</dbReference>